<evidence type="ECO:0008006" key="3">
    <source>
        <dbReference type="Google" id="ProtNLM"/>
    </source>
</evidence>
<gene>
    <name evidence="1" type="ORF">B0W44_03955</name>
</gene>
<name>A0A1U9K4V3_9BACL</name>
<proteinExistence type="predicted"/>
<organism evidence="1 2">
    <name type="scientific">Novibacillus thermophilus</name>
    <dbReference type="NCBI Taxonomy" id="1471761"/>
    <lineage>
        <taxon>Bacteria</taxon>
        <taxon>Bacillati</taxon>
        <taxon>Bacillota</taxon>
        <taxon>Bacilli</taxon>
        <taxon>Bacillales</taxon>
        <taxon>Thermoactinomycetaceae</taxon>
        <taxon>Novibacillus</taxon>
    </lineage>
</organism>
<evidence type="ECO:0000313" key="2">
    <source>
        <dbReference type="Proteomes" id="UP000188603"/>
    </source>
</evidence>
<accession>A0A1U9K4V3</accession>
<reference evidence="1 2" key="1">
    <citation type="journal article" date="2015" name="Int. J. Syst. Evol. Microbiol.">
        <title>Novibacillus thermophilus gen. nov., sp. nov., a Gram-staining-negative and moderately thermophilic member of the family Thermoactinomycetaceae.</title>
        <authorList>
            <person name="Yang G."/>
            <person name="Chen J."/>
            <person name="Zhou S."/>
        </authorList>
    </citation>
    <scope>NUCLEOTIDE SEQUENCE [LARGE SCALE GENOMIC DNA]</scope>
    <source>
        <strain evidence="1 2">SG-1</strain>
    </source>
</reference>
<dbReference type="AlphaFoldDB" id="A0A1U9K4V3"/>
<evidence type="ECO:0000313" key="1">
    <source>
        <dbReference type="EMBL" id="AQS55053.1"/>
    </source>
</evidence>
<dbReference type="KEGG" id="ntr:B0W44_03955"/>
<sequence length="65" mass="7684">MYHMTVFDDDGKKLYDSPIEATSDEEAKEKGTVWLKEHRRQDAPYRIFHRTGRLIAFHSHKGKHA</sequence>
<dbReference type="STRING" id="1471761.B0W44_03955"/>
<dbReference type="EMBL" id="CP019699">
    <property type="protein sequence ID" value="AQS55053.1"/>
    <property type="molecule type" value="Genomic_DNA"/>
</dbReference>
<protein>
    <recommendedName>
        <fullName evidence="3">YhzD-like protein</fullName>
    </recommendedName>
</protein>
<dbReference type="InterPro" id="IPR025544">
    <property type="entry name" value="YhzD"/>
</dbReference>
<dbReference type="Proteomes" id="UP000188603">
    <property type="component" value="Chromosome"/>
</dbReference>
<dbReference type="Pfam" id="PF14120">
    <property type="entry name" value="YhzD"/>
    <property type="match status" value="1"/>
</dbReference>
<keyword evidence="2" id="KW-1185">Reference proteome</keyword>